<evidence type="ECO:0000256" key="4">
    <source>
        <dbReference type="PROSITE-ProRule" id="PRU00182"/>
    </source>
</evidence>
<reference evidence="7 8" key="1">
    <citation type="submission" date="2020-07" db="EMBL/GenBank/DDBJ databases">
        <title>Sequencing the genomes of 1000 actinobacteria strains.</title>
        <authorList>
            <person name="Klenk H.-P."/>
        </authorList>
    </citation>
    <scope>NUCLEOTIDE SEQUENCE [LARGE SCALE GENOMIC DNA]</scope>
    <source>
        <strain evidence="7 8">DSM 19970</strain>
    </source>
</reference>
<dbReference type="RefSeq" id="WP_062075436.1">
    <property type="nucleotide sequence ID" value="NZ_BBRC01000008.1"/>
</dbReference>
<comment type="caution">
    <text evidence="7">The sequence shown here is derived from an EMBL/GenBank/DDBJ whole genome shotgun (WGS) entry which is preliminary data.</text>
</comment>
<keyword evidence="3" id="KW-0238">DNA-binding</keyword>
<evidence type="ECO:0000313" key="7">
    <source>
        <dbReference type="EMBL" id="NYI40018.1"/>
    </source>
</evidence>
<dbReference type="OrthoDB" id="9797176at2"/>
<dbReference type="PROSITE" id="PS50889">
    <property type="entry name" value="S4"/>
    <property type="match status" value="1"/>
</dbReference>
<keyword evidence="8" id="KW-1185">Reference proteome</keyword>
<dbReference type="Pfam" id="PF01479">
    <property type="entry name" value="S4"/>
    <property type="match status" value="1"/>
</dbReference>
<dbReference type="InterPro" id="IPR025708">
    <property type="entry name" value="HSP15"/>
</dbReference>
<comment type="similarity">
    <text evidence="1">Belongs to the HSP15 family.</text>
</comment>
<feature type="domain" description="RNA-binding S4" evidence="6">
    <location>
        <begin position="6"/>
        <end position="73"/>
    </location>
</feature>
<evidence type="ECO:0000313" key="8">
    <source>
        <dbReference type="Proteomes" id="UP000547973"/>
    </source>
</evidence>
<dbReference type="InterPro" id="IPR036986">
    <property type="entry name" value="S4_RNA-bd_sf"/>
</dbReference>
<sequence length="123" mass="13365">MTPSAVRADAWTWAVRLYKTRTLATAACKAGHVRVNGDKAKPATPVHVGDRLVVRGGDRERTVEVTVLLAKRVGAEPAARAYIDHTPVAPPAKFVAPPAVRDPGTGRPTKKERRQLDRLRGRS</sequence>
<dbReference type="AlphaFoldDB" id="A0A7Z0CIJ1"/>
<dbReference type="GO" id="GO:0003727">
    <property type="term" value="F:single-stranded RNA binding"/>
    <property type="evidence" value="ECO:0007669"/>
    <property type="project" value="InterPro"/>
</dbReference>
<evidence type="ECO:0000256" key="5">
    <source>
        <dbReference type="SAM" id="MobiDB-lite"/>
    </source>
</evidence>
<accession>A0A7Z0CIJ1</accession>
<dbReference type="GO" id="GO:0034605">
    <property type="term" value="P:cellular response to heat"/>
    <property type="evidence" value="ECO:0007669"/>
    <property type="project" value="InterPro"/>
</dbReference>
<dbReference type="CDD" id="cd00165">
    <property type="entry name" value="S4"/>
    <property type="match status" value="1"/>
</dbReference>
<proteinExistence type="inferred from homology"/>
<dbReference type="EMBL" id="JACBZO010000001">
    <property type="protein sequence ID" value="NYI40018.1"/>
    <property type="molecule type" value="Genomic_DNA"/>
</dbReference>
<dbReference type="Gene3D" id="3.10.290.10">
    <property type="entry name" value="RNA-binding S4 domain"/>
    <property type="match status" value="1"/>
</dbReference>
<evidence type="ECO:0000256" key="1">
    <source>
        <dbReference type="ARBA" id="ARBA00008396"/>
    </source>
</evidence>
<dbReference type="SUPFAM" id="SSF55174">
    <property type="entry name" value="Alpha-L RNA-binding motif"/>
    <property type="match status" value="1"/>
</dbReference>
<name>A0A7Z0CIJ1_9MICO</name>
<dbReference type="InterPro" id="IPR002942">
    <property type="entry name" value="S4_RNA-bd"/>
</dbReference>
<keyword evidence="7" id="KW-0346">Stress response</keyword>
<gene>
    <name evidence="7" type="ORF">BKA03_000137</name>
</gene>
<dbReference type="GO" id="GO:0043023">
    <property type="term" value="F:ribosomal large subunit binding"/>
    <property type="evidence" value="ECO:0007669"/>
    <property type="project" value="InterPro"/>
</dbReference>
<dbReference type="PIRSF" id="PIRSF016821">
    <property type="entry name" value="HSP15"/>
    <property type="match status" value="1"/>
</dbReference>
<evidence type="ECO:0000256" key="3">
    <source>
        <dbReference type="ARBA" id="ARBA00023125"/>
    </source>
</evidence>
<evidence type="ECO:0000256" key="2">
    <source>
        <dbReference type="ARBA" id="ARBA00022884"/>
    </source>
</evidence>
<organism evidence="7 8">
    <name type="scientific">Demequina lutea</name>
    <dbReference type="NCBI Taxonomy" id="431489"/>
    <lineage>
        <taxon>Bacteria</taxon>
        <taxon>Bacillati</taxon>
        <taxon>Actinomycetota</taxon>
        <taxon>Actinomycetes</taxon>
        <taxon>Micrococcales</taxon>
        <taxon>Demequinaceae</taxon>
        <taxon>Demequina</taxon>
    </lineage>
</organism>
<dbReference type="Proteomes" id="UP000547973">
    <property type="component" value="Unassembled WGS sequence"/>
</dbReference>
<feature type="compositionally biased region" description="Basic and acidic residues" evidence="5">
    <location>
        <begin position="114"/>
        <end position="123"/>
    </location>
</feature>
<protein>
    <submittedName>
        <fullName evidence="7">Ribosome-associated heat shock protein Hsp15</fullName>
    </submittedName>
</protein>
<evidence type="ECO:0000259" key="6">
    <source>
        <dbReference type="SMART" id="SM00363"/>
    </source>
</evidence>
<keyword evidence="2 4" id="KW-0694">RNA-binding</keyword>
<dbReference type="GO" id="GO:0003677">
    <property type="term" value="F:DNA binding"/>
    <property type="evidence" value="ECO:0007669"/>
    <property type="project" value="UniProtKB-KW"/>
</dbReference>
<dbReference type="SMART" id="SM00363">
    <property type="entry name" value="S4"/>
    <property type="match status" value="1"/>
</dbReference>
<feature type="region of interest" description="Disordered" evidence="5">
    <location>
        <begin position="90"/>
        <end position="123"/>
    </location>
</feature>